<dbReference type="EMBL" id="CM039174">
    <property type="protein sequence ID" value="KAH9750882.1"/>
    <property type="molecule type" value="Genomic_DNA"/>
</dbReference>
<comment type="caution">
    <text evidence="1">The sequence shown here is derived from an EMBL/GenBank/DDBJ whole genome shotgun (WGS) entry which is preliminary data.</text>
</comment>
<gene>
    <name evidence="1" type="ORF">KPL71_014054</name>
</gene>
<evidence type="ECO:0000313" key="1">
    <source>
        <dbReference type="EMBL" id="KAH9750882.1"/>
    </source>
</evidence>
<accession>A0ACB8K910</accession>
<proteinExistence type="predicted"/>
<name>A0ACB8K910_CITSI</name>
<protein>
    <submittedName>
        <fullName evidence="1">Integrase catalytic domain-containing protein</fullName>
    </submittedName>
</protein>
<reference evidence="2" key="1">
    <citation type="journal article" date="2023" name="Hortic. Res.">
        <title>A chromosome-level phased genome enabling allele-level studies in sweet orange: a case study on citrus Huanglongbing tolerance.</title>
        <authorList>
            <person name="Wu B."/>
            <person name="Yu Q."/>
            <person name="Deng Z."/>
            <person name="Duan Y."/>
            <person name="Luo F."/>
            <person name="Gmitter F. Jr."/>
        </authorList>
    </citation>
    <scope>NUCLEOTIDE SEQUENCE [LARGE SCALE GENOMIC DNA]</scope>
    <source>
        <strain evidence="2">cv. Valencia</strain>
    </source>
</reference>
<organism evidence="1 2">
    <name type="scientific">Citrus sinensis</name>
    <name type="common">Sweet orange</name>
    <name type="synonym">Citrus aurantium var. sinensis</name>
    <dbReference type="NCBI Taxonomy" id="2711"/>
    <lineage>
        <taxon>Eukaryota</taxon>
        <taxon>Viridiplantae</taxon>
        <taxon>Streptophyta</taxon>
        <taxon>Embryophyta</taxon>
        <taxon>Tracheophyta</taxon>
        <taxon>Spermatophyta</taxon>
        <taxon>Magnoliopsida</taxon>
        <taxon>eudicotyledons</taxon>
        <taxon>Gunneridae</taxon>
        <taxon>Pentapetalae</taxon>
        <taxon>rosids</taxon>
        <taxon>malvids</taxon>
        <taxon>Sapindales</taxon>
        <taxon>Rutaceae</taxon>
        <taxon>Aurantioideae</taxon>
        <taxon>Citrus</taxon>
    </lineage>
</organism>
<keyword evidence="2" id="KW-1185">Reference proteome</keyword>
<dbReference type="Proteomes" id="UP000829398">
    <property type="component" value="Chromosome 5"/>
</dbReference>
<evidence type="ECO:0000313" key="2">
    <source>
        <dbReference type="Proteomes" id="UP000829398"/>
    </source>
</evidence>
<sequence>MFSLRMIEGASLDEHIDEFNKVCDELETIDEGPSDESKALLLIGSLPKSYEHFVDALFYERQTLSLEKVKSDLGTKKLKDKQDNPESESSEGLMARGRPEKRENRGKKQGRSKSKQKHLKCFHCHKEGHFKRVFSERKNKNKETKKKTGNAAIATEEASFETAGVLIASNQKPQGIKENGLYVLDGHTAVGEANVIDNGGNRSMLWHLRMGHMSERDMRELQKQGVFGKDHIGALGFCEDFILGKSSRLRFETAAHTTKEKLGYIHSDLWGPAQVTLLGGCKYFLTFIDDFSRMIWVFALKSKDEVLERFKRWKIFIENQTGLKVKTLRIDNGLEYCNKLFEDFCEKNEIQRHKTVTYTPQQNGLAKRMNRTLVEKGKLEPRALKYRFLGYPEGVKGYRLWCVDSNAPPCIISRDVTFHEDEILNRPRSHVNNSESGVESDKVKFQVEPHNLKELEPEIEGAEIEPEVGVEHESTESEGDTYQLARDKKRRTIRPPKRYAVADLISYALTAAQELNDDEPRTYQEAITCKNKLEWKRAMDEEMASLMKNKTWELIEKPAKRKTISLRHASIRIILALVAIQDMHLEQMDEKIAFIHGELQEEIVMQQLVGYACCVYFKETSGWGMIYLLLNKSNKILFLTQKSYIKKVMMRFGMNDAKQVQTPLANHFKLSAAQCPQTDAEQQKMACIPYSSVVGSLMYAMVLTRPDISHAVSLVSRFMANPGYEHWRVVQWIMRYLKGTLEVGLVYGGEDKNGHTLIGYVDADFGGDLDKRRSQTGYLFTLGGCIVSWKATLQNVVVLSTTEAEYTAAVEAFKEAIWLKGMTTKLGAKQETVTIYSDSQSAIHLSKNQSHHEKTKHIDVKLHFVRLEVSRGAVKLLKIHTEENPANMLTKVVPTAKFILCMNLAGICKF</sequence>